<name>B4VJU1_9CYAN</name>
<accession>B4VJU1</accession>
<dbReference type="eggNOG" id="COG2226">
    <property type="taxonomic scope" value="Bacteria"/>
</dbReference>
<protein>
    <submittedName>
        <fullName evidence="1">Uncharacterized protein</fullName>
    </submittedName>
</protein>
<dbReference type="RefSeq" id="WP_006099050.1">
    <property type="nucleotide sequence ID" value="NZ_DS989843.1"/>
</dbReference>
<gene>
    <name evidence="1" type="ORF">MC7420_3113</name>
</gene>
<proteinExistence type="predicted"/>
<dbReference type="Proteomes" id="UP000003835">
    <property type="component" value="Unassembled WGS sequence"/>
</dbReference>
<keyword evidence="2" id="KW-1185">Reference proteome</keyword>
<evidence type="ECO:0000313" key="2">
    <source>
        <dbReference type="Proteomes" id="UP000003835"/>
    </source>
</evidence>
<sequence>MKSPAPWSDDYYTLDVEGLMQTVGFEHHVTVASEPRHRTIIGRKPEEG</sequence>
<dbReference type="AlphaFoldDB" id="B4VJU1"/>
<dbReference type="EMBL" id="DS989843">
    <property type="protein sequence ID" value="EDX77789.1"/>
    <property type="molecule type" value="Genomic_DNA"/>
</dbReference>
<organism evidence="1 2">
    <name type="scientific">Coleofasciculus chthonoplastes PCC 7420</name>
    <dbReference type="NCBI Taxonomy" id="118168"/>
    <lineage>
        <taxon>Bacteria</taxon>
        <taxon>Bacillati</taxon>
        <taxon>Cyanobacteriota</taxon>
        <taxon>Cyanophyceae</taxon>
        <taxon>Coleofasciculales</taxon>
        <taxon>Coleofasciculaceae</taxon>
        <taxon>Coleofasciculus</taxon>
    </lineage>
</organism>
<reference evidence="1 2" key="1">
    <citation type="submission" date="2008-07" db="EMBL/GenBank/DDBJ databases">
        <authorList>
            <person name="Tandeau de Marsac N."/>
            <person name="Ferriera S."/>
            <person name="Johnson J."/>
            <person name="Kravitz S."/>
            <person name="Beeson K."/>
            <person name="Sutton G."/>
            <person name="Rogers Y.-H."/>
            <person name="Friedman R."/>
            <person name="Frazier M."/>
            <person name="Venter J.C."/>
        </authorList>
    </citation>
    <scope>NUCLEOTIDE SEQUENCE [LARGE SCALE GENOMIC DNA]</scope>
    <source>
        <strain evidence="1 2">PCC 7420</strain>
    </source>
</reference>
<evidence type="ECO:0000313" key="1">
    <source>
        <dbReference type="EMBL" id="EDX77789.1"/>
    </source>
</evidence>
<dbReference type="HOGENOM" id="CLU_3151615_0_0_3"/>
<dbReference type="STRING" id="118168.MC7420_3113"/>